<dbReference type="AlphaFoldDB" id="A0A6G0T0U6"/>
<comment type="caution">
    <text evidence="2">The sequence shown here is derived from an EMBL/GenBank/DDBJ whole genome shotgun (WGS) entry which is preliminary data.</text>
</comment>
<evidence type="ECO:0000313" key="2">
    <source>
        <dbReference type="EMBL" id="KAE9524253.1"/>
    </source>
</evidence>
<name>A0A6G0T0U6_APHGL</name>
<evidence type="ECO:0000313" key="3">
    <source>
        <dbReference type="Proteomes" id="UP000475862"/>
    </source>
</evidence>
<protein>
    <submittedName>
        <fullName evidence="2">Uncharacterized protein</fullName>
    </submittedName>
</protein>
<reference evidence="2 3" key="1">
    <citation type="submission" date="2019-08" db="EMBL/GenBank/DDBJ databases">
        <title>The genome of the soybean aphid Biotype 1, its phylome, world population structure and adaptation to the North American continent.</title>
        <authorList>
            <person name="Giordano R."/>
            <person name="Donthu R.K."/>
            <person name="Hernandez A.G."/>
            <person name="Wright C.L."/>
            <person name="Zimin A.V."/>
        </authorList>
    </citation>
    <scope>NUCLEOTIDE SEQUENCE [LARGE SCALE GENOMIC DNA]</scope>
    <source>
        <tissue evidence="2">Whole aphids</tissue>
    </source>
</reference>
<keyword evidence="3" id="KW-1185">Reference proteome</keyword>
<accession>A0A6G0T0U6</accession>
<gene>
    <name evidence="2" type="ORF">AGLY_015292</name>
</gene>
<evidence type="ECO:0000256" key="1">
    <source>
        <dbReference type="SAM" id="MobiDB-lite"/>
    </source>
</evidence>
<feature type="region of interest" description="Disordered" evidence="1">
    <location>
        <begin position="195"/>
        <end position="239"/>
    </location>
</feature>
<proteinExistence type="predicted"/>
<sequence length="273" mass="31694">MFCPSMVAVTPNATACFYGRVRAPVSLIHFNDRKEEQLNDSGTTDNSKAVIEEKNRRTAPINKYTRHKTRKPITVEKGIEAIDGILFNFLIHNTFYTKHNSNTMVYKHRNPINTNFTYRETQELQQLSCIYYQIQDKMLNNSSNNVNSSKGYTEEITYLAAPIHKYTSNKTRKPRVPISVSPKTHFMHFIKQRFETPEKNMPLHQNSRPNRKEEQLNDSGTTDNSKAVIEEKNRRTAPINKYTRHKTRKPITVEKGIEAIDGILFNFLIHNTC</sequence>
<organism evidence="2 3">
    <name type="scientific">Aphis glycines</name>
    <name type="common">Soybean aphid</name>
    <dbReference type="NCBI Taxonomy" id="307491"/>
    <lineage>
        <taxon>Eukaryota</taxon>
        <taxon>Metazoa</taxon>
        <taxon>Ecdysozoa</taxon>
        <taxon>Arthropoda</taxon>
        <taxon>Hexapoda</taxon>
        <taxon>Insecta</taxon>
        <taxon>Pterygota</taxon>
        <taxon>Neoptera</taxon>
        <taxon>Paraneoptera</taxon>
        <taxon>Hemiptera</taxon>
        <taxon>Sternorrhyncha</taxon>
        <taxon>Aphidomorpha</taxon>
        <taxon>Aphidoidea</taxon>
        <taxon>Aphididae</taxon>
        <taxon>Aphidini</taxon>
        <taxon>Aphis</taxon>
        <taxon>Aphis</taxon>
    </lineage>
</organism>
<dbReference type="EMBL" id="VYZN01000070">
    <property type="protein sequence ID" value="KAE9524253.1"/>
    <property type="molecule type" value="Genomic_DNA"/>
</dbReference>
<dbReference type="Proteomes" id="UP000475862">
    <property type="component" value="Unassembled WGS sequence"/>
</dbReference>